<dbReference type="NCBIfam" id="TIGR02966">
    <property type="entry name" value="phoR_proteo"/>
    <property type="match status" value="1"/>
</dbReference>
<dbReference type="InterPro" id="IPR050351">
    <property type="entry name" value="BphY/WalK/GraS-like"/>
</dbReference>
<dbReference type="InterPro" id="IPR004358">
    <property type="entry name" value="Sig_transdc_His_kin-like_C"/>
</dbReference>
<name>A0ABR9GF13_9GAMM</name>
<evidence type="ECO:0000256" key="3">
    <source>
        <dbReference type="ARBA" id="ARBA00012438"/>
    </source>
</evidence>
<keyword evidence="15" id="KW-0902">Two-component regulatory system</keyword>
<keyword evidence="7" id="KW-0597">Phosphoprotein</keyword>
<evidence type="ECO:0000256" key="17">
    <source>
        <dbReference type="ARBA" id="ARBA00025207"/>
    </source>
</evidence>
<dbReference type="InterPro" id="IPR003594">
    <property type="entry name" value="HATPase_dom"/>
</dbReference>
<organism evidence="21 22">
    <name type="scientific">Dyella acidiphila</name>
    <dbReference type="NCBI Taxonomy" id="2775866"/>
    <lineage>
        <taxon>Bacteria</taxon>
        <taxon>Pseudomonadati</taxon>
        <taxon>Pseudomonadota</taxon>
        <taxon>Gammaproteobacteria</taxon>
        <taxon>Lysobacterales</taxon>
        <taxon>Rhodanobacteraceae</taxon>
        <taxon>Dyella</taxon>
    </lineage>
</organism>
<evidence type="ECO:0000256" key="11">
    <source>
        <dbReference type="ARBA" id="ARBA00022741"/>
    </source>
</evidence>
<dbReference type="PRINTS" id="PR00344">
    <property type="entry name" value="BCTRLSENSOR"/>
</dbReference>
<evidence type="ECO:0000313" key="21">
    <source>
        <dbReference type="EMBL" id="MBE1162622.1"/>
    </source>
</evidence>
<dbReference type="InterPro" id="IPR036097">
    <property type="entry name" value="HisK_dim/P_sf"/>
</dbReference>
<evidence type="ECO:0000256" key="1">
    <source>
        <dbReference type="ARBA" id="ARBA00000085"/>
    </source>
</evidence>
<dbReference type="InterPro" id="IPR035965">
    <property type="entry name" value="PAS-like_dom_sf"/>
</dbReference>
<dbReference type="Gene3D" id="3.30.450.20">
    <property type="entry name" value="PAS domain"/>
    <property type="match status" value="1"/>
</dbReference>
<dbReference type="SMART" id="SM00388">
    <property type="entry name" value="HisKA"/>
    <property type="match status" value="1"/>
</dbReference>
<dbReference type="GO" id="GO:0016301">
    <property type="term" value="F:kinase activity"/>
    <property type="evidence" value="ECO:0007669"/>
    <property type="project" value="UniProtKB-KW"/>
</dbReference>
<dbReference type="SMART" id="SM00091">
    <property type="entry name" value="PAS"/>
    <property type="match status" value="1"/>
</dbReference>
<dbReference type="Gene3D" id="3.30.565.10">
    <property type="entry name" value="Histidine kinase-like ATPase, C-terminal domain"/>
    <property type="match status" value="1"/>
</dbReference>
<dbReference type="CDD" id="cd00082">
    <property type="entry name" value="HisKA"/>
    <property type="match status" value="1"/>
</dbReference>
<evidence type="ECO:0000256" key="14">
    <source>
        <dbReference type="ARBA" id="ARBA00022989"/>
    </source>
</evidence>
<dbReference type="SUPFAM" id="SSF55874">
    <property type="entry name" value="ATPase domain of HSP90 chaperone/DNA topoisomerase II/histidine kinase"/>
    <property type="match status" value="1"/>
</dbReference>
<dbReference type="SUPFAM" id="SSF55785">
    <property type="entry name" value="PYP-like sensor domain (PAS domain)"/>
    <property type="match status" value="1"/>
</dbReference>
<keyword evidence="14 18" id="KW-1133">Transmembrane helix</keyword>
<dbReference type="Pfam" id="PF00512">
    <property type="entry name" value="HisKA"/>
    <property type="match status" value="1"/>
</dbReference>
<dbReference type="SMART" id="SM00387">
    <property type="entry name" value="HATPase_c"/>
    <property type="match status" value="1"/>
</dbReference>
<evidence type="ECO:0000259" key="19">
    <source>
        <dbReference type="PROSITE" id="PS50109"/>
    </source>
</evidence>
<feature type="domain" description="PAS" evidence="20">
    <location>
        <begin position="88"/>
        <end position="129"/>
    </location>
</feature>
<dbReference type="EMBL" id="JACZZA010000015">
    <property type="protein sequence ID" value="MBE1162622.1"/>
    <property type="molecule type" value="Genomic_DNA"/>
</dbReference>
<dbReference type="Pfam" id="PF02518">
    <property type="entry name" value="HATPase_c"/>
    <property type="match status" value="1"/>
</dbReference>
<keyword evidence="16 18" id="KW-0472">Membrane</keyword>
<dbReference type="PROSITE" id="PS50112">
    <property type="entry name" value="PAS"/>
    <property type="match status" value="1"/>
</dbReference>
<evidence type="ECO:0000313" key="22">
    <source>
        <dbReference type="Proteomes" id="UP000651010"/>
    </source>
</evidence>
<dbReference type="RefSeq" id="WP_192557466.1">
    <property type="nucleotide sequence ID" value="NZ_JACZZA010000015.1"/>
</dbReference>
<keyword evidence="9" id="KW-0808">Transferase</keyword>
<keyword evidence="11" id="KW-0547">Nucleotide-binding</keyword>
<gene>
    <name evidence="21" type="primary">phoR</name>
    <name evidence="21" type="ORF">IGX34_19740</name>
</gene>
<comment type="caution">
    <text evidence="21">The sequence shown here is derived from an EMBL/GenBank/DDBJ whole genome shotgun (WGS) entry which is preliminary data.</text>
</comment>
<evidence type="ECO:0000256" key="18">
    <source>
        <dbReference type="SAM" id="Phobius"/>
    </source>
</evidence>
<keyword evidence="12 21" id="KW-0418">Kinase</keyword>
<evidence type="ECO:0000256" key="10">
    <source>
        <dbReference type="ARBA" id="ARBA00022692"/>
    </source>
</evidence>
<dbReference type="InterPro" id="IPR036890">
    <property type="entry name" value="HATPase_C_sf"/>
</dbReference>
<feature type="domain" description="Histidine kinase" evidence="19">
    <location>
        <begin position="204"/>
        <end position="416"/>
    </location>
</feature>
<keyword evidence="22" id="KW-1185">Reference proteome</keyword>
<reference evidence="21 22" key="1">
    <citation type="submission" date="2020-09" db="EMBL/GenBank/DDBJ databases">
        <title>Dyella sp. 7MK23 isolated from forest soil.</title>
        <authorList>
            <person name="Fu J."/>
        </authorList>
    </citation>
    <scope>NUCLEOTIDE SEQUENCE [LARGE SCALE GENOMIC DNA]</scope>
    <source>
        <strain evidence="21 22">7MK23</strain>
    </source>
</reference>
<dbReference type="SUPFAM" id="SSF47384">
    <property type="entry name" value="Homodimeric domain of signal transducing histidine kinase"/>
    <property type="match status" value="1"/>
</dbReference>
<comment type="catalytic activity">
    <reaction evidence="1">
        <text>ATP + protein L-histidine = ADP + protein N-phospho-L-histidine.</text>
        <dbReference type="EC" id="2.7.13.3"/>
    </reaction>
</comment>
<keyword evidence="6" id="KW-1003">Cell membrane</keyword>
<evidence type="ECO:0000256" key="12">
    <source>
        <dbReference type="ARBA" id="ARBA00022777"/>
    </source>
</evidence>
<evidence type="ECO:0000256" key="7">
    <source>
        <dbReference type="ARBA" id="ARBA00022553"/>
    </source>
</evidence>
<evidence type="ECO:0000256" key="2">
    <source>
        <dbReference type="ARBA" id="ARBA00004236"/>
    </source>
</evidence>
<keyword evidence="5" id="KW-0813">Transport</keyword>
<evidence type="ECO:0000256" key="15">
    <source>
        <dbReference type="ARBA" id="ARBA00023012"/>
    </source>
</evidence>
<keyword evidence="8" id="KW-0592">Phosphate transport</keyword>
<sequence>MSPASNAWKLPLALLAGLLAGGVLGWLLGNHATAGVAAVAVAEIVLLLTHLRHIAKPMMSSRSPEPYVDPDQPRHDRFMMRSRRLAANLHDLRRAAGSLPDAIVLLDQEQHVRWFNHAAESLLGLRRPQDRGVVLKDKLHNSELAGWLQETSPEPLNDVSAPGQPSRHINVTMLPFGQRQRLLLARDISHMSRLEQIRRDFVANVSHELRTPLTVIHGYLELLDPEDVPHLAPVLNEMRAQSKRMGQIVEDLLTLSRLETQDHVSEERVPMAPLLATLRKEAEALSQGRHSISLESSAELDLLGSPKDLHSALSNLVSNAVRYTPTGGRITIRWERTADGANYSVSDTGYGIPADHLSRLTERFYRVSSSRSRDSGGTGLGLSIVKHVLGLHQARLDIRSTPGQGSTFTCCFGRERLLAPEVHETKTLESH</sequence>
<dbReference type="PANTHER" id="PTHR45453:SF1">
    <property type="entry name" value="PHOSPHATE REGULON SENSOR PROTEIN PHOR"/>
    <property type="match status" value="1"/>
</dbReference>
<dbReference type="Proteomes" id="UP000651010">
    <property type="component" value="Unassembled WGS sequence"/>
</dbReference>
<dbReference type="InterPro" id="IPR005467">
    <property type="entry name" value="His_kinase_dom"/>
</dbReference>
<protein>
    <recommendedName>
        <fullName evidence="4">Phosphate regulon sensor protein PhoR</fullName>
        <ecNumber evidence="3">2.7.13.3</ecNumber>
    </recommendedName>
</protein>
<comment type="subcellular location">
    <subcellularLocation>
        <location evidence="2">Cell membrane</location>
    </subcellularLocation>
</comment>
<evidence type="ECO:0000256" key="16">
    <source>
        <dbReference type="ARBA" id="ARBA00023136"/>
    </source>
</evidence>
<evidence type="ECO:0000256" key="5">
    <source>
        <dbReference type="ARBA" id="ARBA00022448"/>
    </source>
</evidence>
<evidence type="ECO:0000256" key="13">
    <source>
        <dbReference type="ARBA" id="ARBA00022840"/>
    </source>
</evidence>
<dbReference type="EC" id="2.7.13.3" evidence="3"/>
<dbReference type="InterPro" id="IPR014310">
    <property type="entry name" value="Sig_transdc_His_kinase_PhoR"/>
</dbReference>
<evidence type="ECO:0000259" key="20">
    <source>
        <dbReference type="PROSITE" id="PS50112"/>
    </source>
</evidence>
<dbReference type="Pfam" id="PF13188">
    <property type="entry name" value="PAS_8"/>
    <property type="match status" value="1"/>
</dbReference>
<dbReference type="PANTHER" id="PTHR45453">
    <property type="entry name" value="PHOSPHATE REGULON SENSOR PROTEIN PHOR"/>
    <property type="match status" value="1"/>
</dbReference>
<feature type="transmembrane region" description="Helical" evidence="18">
    <location>
        <begin position="35"/>
        <end position="55"/>
    </location>
</feature>
<keyword evidence="13" id="KW-0067">ATP-binding</keyword>
<accession>A0ABR9GF13</accession>
<evidence type="ECO:0000256" key="8">
    <source>
        <dbReference type="ARBA" id="ARBA00022592"/>
    </source>
</evidence>
<keyword evidence="10 18" id="KW-0812">Transmembrane</keyword>
<dbReference type="Gene3D" id="1.10.287.130">
    <property type="match status" value="1"/>
</dbReference>
<evidence type="ECO:0000256" key="4">
    <source>
        <dbReference type="ARBA" id="ARBA00019665"/>
    </source>
</evidence>
<evidence type="ECO:0000256" key="6">
    <source>
        <dbReference type="ARBA" id="ARBA00022475"/>
    </source>
</evidence>
<evidence type="ECO:0000256" key="9">
    <source>
        <dbReference type="ARBA" id="ARBA00022679"/>
    </source>
</evidence>
<dbReference type="InterPro" id="IPR000014">
    <property type="entry name" value="PAS"/>
</dbReference>
<proteinExistence type="predicted"/>
<dbReference type="InterPro" id="IPR003661">
    <property type="entry name" value="HisK_dim/P_dom"/>
</dbReference>
<dbReference type="PROSITE" id="PS50109">
    <property type="entry name" value="HIS_KIN"/>
    <property type="match status" value="1"/>
</dbReference>
<comment type="function">
    <text evidence="17">Member of the two-component regulatory system PhoR/PhoB involved in the phosphate regulon genes expression. PhoR may function as a membrane-associated protein kinase that phosphorylates PhoB in response to environmental signals.</text>
</comment>